<accession>A0A841CP77</accession>
<dbReference type="AlphaFoldDB" id="A0A841CP77"/>
<proteinExistence type="predicted"/>
<gene>
    <name evidence="1" type="ORF">FHS29_005589</name>
</gene>
<organism evidence="1 2">
    <name type="scientific">Saccharothrix tamanrassetensis</name>
    <dbReference type="NCBI Taxonomy" id="1051531"/>
    <lineage>
        <taxon>Bacteria</taxon>
        <taxon>Bacillati</taxon>
        <taxon>Actinomycetota</taxon>
        <taxon>Actinomycetes</taxon>
        <taxon>Pseudonocardiales</taxon>
        <taxon>Pseudonocardiaceae</taxon>
        <taxon>Saccharothrix</taxon>
    </lineage>
</organism>
<dbReference type="Proteomes" id="UP000547510">
    <property type="component" value="Unassembled WGS sequence"/>
</dbReference>
<sequence length="112" mass="12494">MSDHITTEPLWDERGFAAFLRGLVEDDAPRLFAVGLEYGERHDAHVAAYGMAFEDHTEVISCDGSLRVQTVRPEDVLRHFDDGSAKARLLWLSESLPTKPSERAPQGADRDA</sequence>
<reference evidence="1 2" key="1">
    <citation type="submission" date="2020-08" db="EMBL/GenBank/DDBJ databases">
        <title>Genomic Encyclopedia of Type Strains, Phase III (KMG-III): the genomes of soil and plant-associated and newly described type strains.</title>
        <authorList>
            <person name="Whitman W."/>
        </authorList>
    </citation>
    <scope>NUCLEOTIDE SEQUENCE [LARGE SCALE GENOMIC DNA]</scope>
    <source>
        <strain evidence="1 2">CECT 8640</strain>
    </source>
</reference>
<evidence type="ECO:0000313" key="1">
    <source>
        <dbReference type="EMBL" id="MBB5958980.1"/>
    </source>
</evidence>
<dbReference type="EMBL" id="JACHJN010000009">
    <property type="protein sequence ID" value="MBB5958980.1"/>
    <property type="molecule type" value="Genomic_DNA"/>
</dbReference>
<evidence type="ECO:0000313" key="2">
    <source>
        <dbReference type="Proteomes" id="UP000547510"/>
    </source>
</evidence>
<comment type="caution">
    <text evidence="1">The sequence shown here is derived from an EMBL/GenBank/DDBJ whole genome shotgun (WGS) entry which is preliminary data.</text>
</comment>
<name>A0A841CP77_9PSEU</name>
<dbReference type="RefSeq" id="WP_246440883.1">
    <property type="nucleotide sequence ID" value="NZ_JACHJN010000009.1"/>
</dbReference>
<protein>
    <submittedName>
        <fullName evidence="1">Uncharacterized protein</fullName>
    </submittedName>
</protein>
<keyword evidence="2" id="KW-1185">Reference proteome</keyword>